<reference evidence="2 3" key="1">
    <citation type="journal article" date="2019" name="Int. J. Syst. Evol. Microbiol.">
        <title>The Global Catalogue of Microorganisms (GCM) 10K type strain sequencing project: providing services to taxonomists for standard genome sequencing and annotation.</title>
        <authorList>
            <consortium name="The Broad Institute Genomics Platform"/>
            <consortium name="The Broad Institute Genome Sequencing Center for Infectious Disease"/>
            <person name="Wu L."/>
            <person name="Ma J."/>
        </authorList>
    </citation>
    <scope>NUCLEOTIDE SEQUENCE [LARGE SCALE GENOMIC DNA]</scope>
    <source>
        <strain evidence="2 3">JCM 8736</strain>
    </source>
</reference>
<sequence>MKFGIRKPSIKKSISSRTVGKSKRKIKKSLSPTYSKKGTGTLKKPSRSTKNKIYNKTTRGLFK</sequence>
<evidence type="ECO:0000313" key="2">
    <source>
        <dbReference type="EMBL" id="GAA3012718.1"/>
    </source>
</evidence>
<accession>A0ABN3Y195</accession>
<evidence type="ECO:0000313" key="3">
    <source>
        <dbReference type="Proteomes" id="UP001501577"/>
    </source>
</evidence>
<feature type="region of interest" description="Disordered" evidence="1">
    <location>
        <begin position="1"/>
        <end position="63"/>
    </location>
</feature>
<feature type="compositionally biased region" description="Basic residues" evidence="1">
    <location>
        <begin position="1"/>
        <end position="10"/>
    </location>
</feature>
<dbReference type="EMBL" id="BAAAXQ010000015">
    <property type="protein sequence ID" value="GAA3012718.1"/>
    <property type="molecule type" value="Genomic_DNA"/>
</dbReference>
<gene>
    <name evidence="2" type="ORF">GCM10019998_06150</name>
</gene>
<feature type="compositionally biased region" description="Polar residues" evidence="1">
    <location>
        <begin position="51"/>
        <end position="63"/>
    </location>
</feature>
<comment type="caution">
    <text evidence="2">The sequence shown here is derived from an EMBL/GenBank/DDBJ whole genome shotgun (WGS) entry which is preliminary data.</text>
</comment>
<name>A0ABN3Y195_9ENTE</name>
<dbReference type="RefSeq" id="WP_068708754.1">
    <property type="nucleotide sequence ID" value="NZ_BAAAXQ010000015.1"/>
</dbReference>
<keyword evidence="3" id="KW-1185">Reference proteome</keyword>
<proteinExistence type="predicted"/>
<protein>
    <submittedName>
        <fullName evidence="2">Uncharacterized protein</fullName>
    </submittedName>
</protein>
<organism evidence="2 3">
    <name type="scientific">Tetragenococcus solitarius</name>
    <dbReference type="NCBI Taxonomy" id="71453"/>
    <lineage>
        <taxon>Bacteria</taxon>
        <taxon>Bacillati</taxon>
        <taxon>Bacillota</taxon>
        <taxon>Bacilli</taxon>
        <taxon>Lactobacillales</taxon>
        <taxon>Enterococcaceae</taxon>
        <taxon>Tetragenococcus</taxon>
    </lineage>
</organism>
<dbReference type="Proteomes" id="UP001501577">
    <property type="component" value="Unassembled WGS sequence"/>
</dbReference>
<evidence type="ECO:0000256" key="1">
    <source>
        <dbReference type="SAM" id="MobiDB-lite"/>
    </source>
</evidence>